<evidence type="ECO:0000256" key="3">
    <source>
        <dbReference type="ARBA" id="ARBA00022692"/>
    </source>
</evidence>
<evidence type="ECO:0000256" key="4">
    <source>
        <dbReference type="ARBA" id="ARBA00022801"/>
    </source>
</evidence>
<feature type="transmembrane region" description="Helical" evidence="8">
    <location>
        <begin position="253"/>
        <end position="272"/>
    </location>
</feature>
<evidence type="ECO:0000256" key="1">
    <source>
        <dbReference type="ARBA" id="ARBA00004141"/>
    </source>
</evidence>
<evidence type="ECO:0000256" key="5">
    <source>
        <dbReference type="ARBA" id="ARBA00022989"/>
    </source>
</evidence>
<dbReference type="EMBL" id="JAAAJB010000281">
    <property type="protein sequence ID" value="KAG0259513.1"/>
    <property type="molecule type" value="Genomic_DNA"/>
</dbReference>
<proteinExistence type="inferred from homology"/>
<keyword evidence="5 8" id="KW-1133">Transmembrane helix</keyword>
<dbReference type="InterPro" id="IPR035952">
    <property type="entry name" value="Rhomboid-like_sf"/>
</dbReference>
<evidence type="ECO:0000256" key="7">
    <source>
        <dbReference type="SAM" id="MobiDB-lite"/>
    </source>
</evidence>
<feature type="compositionally biased region" description="Polar residues" evidence="7">
    <location>
        <begin position="25"/>
        <end position="50"/>
    </location>
</feature>
<feature type="region of interest" description="Disordered" evidence="7">
    <location>
        <begin position="386"/>
        <end position="427"/>
    </location>
</feature>
<dbReference type="PANTHER" id="PTHR43731:SF14">
    <property type="entry name" value="PRESENILIN-ASSOCIATED RHOMBOID-LIKE PROTEIN, MITOCHONDRIAL"/>
    <property type="match status" value="1"/>
</dbReference>
<evidence type="ECO:0000256" key="6">
    <source>
        <dbReference type="ARBA" id="ARBA00023136"/>
    </source>
</evidence>
<dbReference type="GO" id="GO:0016020">
    <property type="term" value="C:membrane"/>
    <property type="evidence" value="ECO:0007669"/>
    <property type="project" value="UniProtKB-SubCell"/>
</dbReference>
<comment type="subcellular location">
    <subcellularLocation>
        <location evidence="1">Membrane</location>
        <topology evidence="1">Multi-pass membrane protein</topology>
    </subcellularLocation>
</comment>
<keyword evidence="6 8" id="KW-0472">Membrane</keyword>
<dbReference type="AlphaFoldDB" id="A0A9P6Q307"/>
<feature type="transmembrane region" description="Helical" evidence="8">
    <location>
        <begin position="80"/>
        <end position="98"/>
    </location>
</feature>
<keyword evidence="4" id="KW-0378">Hydrolase</keyword>
<evidence type="ECO:0000256" key="8">
    <source>
        <dbReference type="SAM" id="Phobius"/>
    </source>
</evidence>
<comment type="similarity">
    <text evidence="2">Belongs to the peptidase S54 family.</text>
</comment>
<dbReference type="GO" id="GO:0006465">
    <property type="term" value="P:signal peptide processing"/>
    <property type="evidence" value="ECO:0007669"/>
    <property type="project" value="TreeGrafter"/>
</dbReference>
<dbReference type="OrthoDB" id="10260614at2759"/>
<protein>
    <recommendedName>
        <fullName evidence="9">Peptidase S54 rhomboid domain-containing protein</fullName>
    </recommendedName>
</protein>
<dbReference type="Pfam" id="PF01694">
    <property type="entry name" value="Rhomboid"/>
    <property type="match status" value="1"/>
</dbReference>
<sequence>MRPLLSQSSRNTLLRQPPRNRHHLSTPSQGSNGSGRSSMVLSETMDPSSSGALSYPPGSFLPFRGAFRPPTPFQAFVKPVLFTTVASAGAFAVAAYVWERNQVTLIKRIQAWRARAKNDRPTAGEFVQLQTEILQERWARVLERFRWIQEIGVPLEVQKAIWMLRQRWVELTPGERTIWGIIGINSIVFAAWQIPRLGPFMEKWFMHSPNSGRSITLLTSVFSHHHLWHFGLNMFALYSFGASLHDHMGREQFLAFYLTTGMTASLVSHLFTVAGRTAWLAMVPSLGASGALFGCVSATAYMHPDASVFLIFLPFFPIKIPFALGAMMGLDLVGILRGWRTFDHYAHLAGATFGLAYLYGGQTHIWNRCQQWAIDYNKDADKFARLTPNPHRHATSEPSSSPQETQGSAWDKTKSWWNQRRGGGSKD</sequence>
<evidence type="ECO:0000313" key="10">
    <source>
        <dbReference type="EMBL" id="KAG0259513.1"/>
    </source>
</evidence>
<dbReference type="InterPro" id="IPR050925">
    <property type="entry name" value="Rhomboid_protease_S54"/>
</dbReference>
<reference evidence="10" key="1">
    <citation type="journal article" date="2020" name="Fungal Divers.">
        <title>Resolving the Mortierellaceae phylogeny through synthesis of multi-gene phylogenetics and phylogenomics.</title>
        <authorList>
            <person name="Vandepol N."/>
            <person name="Liber J."/>
            <person name="Desiro A."/>
            <person name="Na H."/>
            <person name="Kennedy M."/>
            <person name="Barry K."/>
            <person name="Grigoriev I.V."/>
            <person name="Miller A.N."/>
            <person name="O'Donnell K."/>
            <person name="Stajich J.E."/>
            <person name="Bonito G."/>
        </authorList>
    </citation>
    <scope>NUCLEOTIDE SEQUENCE</scope>
    <source>
        <strain evidence="10">BC1065</strain>
    </source>
</reference>
<feature type="transmembrane region" description="Helical" evidence="8">
    <location>
        <begin position="308"/>
        <end position="330"/>
    </location>
</feature>
<evidence type="ECO:0000259" key="9">
    <source>
        <dbReference type="Pfam" id="PF01694"/>
    </source>
</evidence>
<keyword evidence="11" id="KW-1185">Reference proteome</keyword>
<dbReference type="Proteomes" id="UP000807716">
    <property type="component" value="Unassembled WGS sequence"/>
</dbReference>
<feature type="transmembrane region" description="Helical" evidence="8">
    <location>
        <begin position="278"/>
        <end position="301"/>
    </location>
</feature>
<dbReference type="PANTHER" id="PTHR43731">
    <property type="entry name" value="RHOMBOID PROTEASE"/>
    <property type="match status" value="1"/>
</dbReference>
<dbReference type="FunFam" id="1.20.1540.10:FF:000012">
    <property type="entry name" value="Rhomboid family protein"/>
    <property type="match status" value="1"/>
</dbReference>
<feature type="region of interest" description="Disordered" evidence="7">
    <location>
        <begin position="1"/>
        <end position="50"/>
    </location>
</feature>
<feature type="transmembrane region" description="Helical" evidence="8">
    <location>
        <begin position="177"/>
        <end position="195"/>
    </location>
</feature>
<comment type="caution">
    <text evidence="10">The sequence shown here is derived from an EMBL/GenBank/DDBJ whole genome shotgun (WGS) entry which is preliminary data.</text>
</comment>
<gene>
    <name evidence="10" type="ORF">DFQ27_004027</name>
</gene>
<feature type="compositionally biased region" description="Polar residues" evidence="7">
    <location>
        <begin position="1"/>
        <end position="14"/>
    </location>
</feature>
<evidence type="ECO:0000313" key="11">
    <source>
        <dbReference type="Proteomes" id="UP000807716"/>
    </source>
</evidence>
<accession>A0A9P6Q307</accession>
<evidence type="ECO:0000256" key="2">
    <source>
        <dbReference type="ARBA" id="ARBA00009045"/>
    </source>
</evidence>
<feature type="domain" description="Peptidase S54 rhomboid" evidence="9">
    <location>
        <begin position="215"/>
        <end position="359"/>
    </location>
</feature>
<dbReference type="SUPFAM" id="SSF144091">
    <property type="entry name" value="Rhomboid-like"/>
    <property type="match status" value="1"/>
</dbReference>
<dbReference type="Gene3D" id="1.20.1540.10">
    <property type="entry name" value="Rhomboid-like"/>
    <property type="match status" value="1"/>
</dbReference>
<keyword evidence="3 8" id="KW-0812">Transmembrane</keyword>
<dbReference type="InterPro" id="IPR022764">
    <property type="entry name" value="Peptidase_S54_rhomboid_dom"/>
</dbReference>
<dbReference type="GO" id="GO:0004252">
    <property type="term" value="F:serine-type endopeptidase activity"/>
    <property type="evidence" value="ECO:0007669"/>
    <property type="project" value="InterPro"/>
</dbReference>
<name>A0A9P6Q307_9FUNG</name>
<feature type="transmembrane region" description="Helical" evidence="8">
    <location>
        <begin position="342"/>
        <end position="360"/>
    </location>
</feature>
<feature type="transmembrane region" description="Helical" evidence="8">
    <location>
        <begin position="215"/>
        <end position="241"/>
    </location>
</feature>
<organism evidence="10 11">
    <name type="scientific">Actinomortierella ambigua</name>
    <dbReference type="NCBI Taxonomy" id="1343610"/>
    <lineage>
        <taxon>Eukaryota</taxon>
        <taxon>Fungi</taxon>
        <taxon>Fungi incertae sedis</taxon>
        <taxon>Mucoromycota</taxon>
        <taxon>Mortierellomycotina</taxon>
        <taxon>Mortierellomycetes</taxon>
        <taxon>Mortierellales</taxon>
        <taxon>Mortierellaceae</taxon>
        <taxon>Actinomortierella</taxon>
    </lineage>
</organism>
<feature type="compositionally biased region" description="Polar residues" evidence="7">
    <location>
        <begin position="396"/>
        <end position="408"/>
    </location>
</feature>